<proteinExistence type="predicted"/>
<gene>
    <name evidence="2" type="ORF">GCM10022224_056130</name>
</gene>
<keyword evidence="3" id="KW-1185">Reference proteome</keyword>
<organism evidence="2 3">
    <name type="scientific">Nonomuraea antimicrobica</name>
    <dbReference type="NCBI Taxonomy" id="561173"/>
    <lineage>
        <taxon>Bacteria</taxon>
        <taxon>Bacillati</taxon>
        <taxon>Actinomycetota</taxon>
        <taxon>Actinomycetes</taxon>
        <taxon>Streptosporangiales</taxon>
        <taxon>Streptosporangiaceae</taxon>
        <taxon>Nonomuraea</taxon>
    </lineage>
</organism>
<evidence type="ECO:0000313" key="2">
    <source>
        <dbReference type="EMBL" id="GAA3684259.1"/>
    </source>
</evidence>
<evidence type="ECO:0000256" key="1">
    <source>
        <dbReference type="SAM" id="MobiDB-lite"/>
    </source>
</evidence>
<name>A0ABP7CC14_9ACTN</name>
<feature type="region of interest" description="Disordered" evidence="1">
    <location>
        <begin position="1"/>
        <end position="61"/>
    </location>
</feature>
<dbReference type="Proteomes" id="UP001500902">
    <property type="component" value="Unassembled WGS sequence"/>
</dbReference>
<sequence>MTTRATDGRAQPGPARAAPETGSGRPMPYHHGPTQTSTPRTAADPELVRKWSRTTLDPKEQ</sequence>
<reference evidence="3" key="1">
    <citation type="journal article" date="2019" name="Int. J. Syst. Evol. Microbiol.">
        <title>The Global Catalogue of Microorganisms (GCM) 10K type strain sequencing project: providing services to taxonomists for standard genome sequencing and annotation.</title>
        <authorList>
            <consortium name="The Broad Institute Genomics Platform"/>
            <consortium name="The Broad Institute Genome Sequencing Center for Infectious Disease"/>
            <person name="Wu L."/>
            <person name="Ma J."/>
        </authorList>
    </citation>
    <scope>NUCLEOTIDE SEQUENCE [LARGE SCALE GENOMIC DNA]</scope>
    <source>
        <strain evidence="3">JCM 16904</strain>
    </source>
</reference>
<evidence type="ECO:0000313" key="3">
    <source>
        <dbReference type="Proteomes" id="UP001500902"/>
    </source>
</evidence>
<feature type="compositionally biased region" description="Low complexity" evidence="1">
    <location>
        <begin position="8"/>
        <end position="19"/>
    </location>
</feature>
<comment type="caution">
    <text evidence="2">The sequence shown here is derived from an EMBL/GenBank/DDBJ whole genome shotgun (WGS) entry which is preliminary data.</text>
</comment>
<protein>
    <submittedName>
        <fullName evidence="2">Uncharacterized protein</fullName>
    </submittedName>
</protein>
<accession>A0ABP7CC14</accession>
<dbReference type="EMBL" id="BAAAZP010000101">
    <property type="protein sequence ID" value="GAA3684259.1"/>
    <property type="molecule type" value="Genomic_DNA"/>
</dbReference>